<dbReference type="InterPro" id="IPR005025">
    <property type="entry name" value="FMN_Rdtase-like_dom"/>
</dbReference>
<sequence length="179" mass="19129">MIHLLALSGSLREASSNSMLLSAAVRLCPQGVSITSYDSIGQLPHFNPDLLNTPGAAVLDLYDQISRADGLLISCPEYARGIPGSFKNMLDWLVSLEAFAGMPVALYNASPRASAAQAALRLVLETLSAVIVDDASFTVNLLASKASLDQLVQDHEVSECIRLSLENMATHIDSRMSVL</sequence>
<dbReference type="Proteomes" id="UP000077829">
    <property type="component" value="Chromosome"/>
</dbReference>
<dbReference type="InterPro" id="IPR029039">
    <property type="entry name" value="Flavoprotein-like_sf"/>
</dbReference>
<dbReference type="PANTHER" id="PTHR30543:SF21">
    <property type="entry name" value="NAD(P)H-DEPENDENT FMN REDUCTASE LOT6"/>
    <property type="match status" value="1"/>
</dbReference>
<dbReference type="GO" id="GO:0016655">
    <property type="term" value="F:oxidoreductase activity, acting on NAD(P)H, quinone or similar compound as acceptor"/>
    <property type="evidence" value="ECO:0007669"/>
    <property type="project" value="UniProtKB-ARBA"/>
</dbReference>
<dbReference type="Pfam" id="PF03358">
    <property type="entry name" value="FMN_red"/>
    <property type="match status" value="1"/>
</dbReference>
<keyword evidence="2" id="KW-0285">Flavoprotein</keyword>
<feature type="domain" description="NADPH-dependent FMN reductase-like" evidence="3">
    <location>
        <begin position="4"/>
        <end position="140"/>
    </location>
</feature>
<accession>A0A172Z447</accession>
<evidence type="ECO:0000256" key="2">
    <source>
        <dbReference type="ARBA" id="ARBA00022643"/>
    </source>
</evidence>
<keyword evidence="2" id="KW-0288">FMN</keyword>
<reference evidence="4 5" key="1">
    <citation type="submission" date="2016-05" db="EMBL/GenBank/DDBJ databases">
        <title>Complete genome sequence of Pseudomonas antarctica PAMC 27494.</title>
        <authorList>
            <person name="Lee J."/>
        </authorList>
    </citation>
    <scope>NUCLEOTIDE SEQUENCE [LARGE SCALE GENOMIC DNA]</scope>
    <source>
        <strain evidence="4 5">PAMC 27494</strain>
    </source>
</reference>
<dbReference type="RefSeq" id="WP_082895926.1">
    <property type="nucleotide sequence ID" value="NZ_CP015600.1"/>
</dbReference>
<dbReference type="InterPro" id="IPR050712">
    <property type="entry name" value="NAD(P)H-dep_reductase"/>
</dbReference>
<dbReference type="PATRIC" id="fig|219572.3.peg.4025"/>
<dbReference type="SUPFAM" id="SSF52218">
    <property type="entry name" value="Flavoproteins"/>
    <property type="match status" value="1"/>
</dbReference>
<name>A0A172Z447_9PSED</name>
<dbReference type="PANTHER" id="PTHR30543">
    <property type="entry name" value="CHROMATE REDUCTASE"/>
    <property type="match status" value="1"/>
</dbReference>
<comment type="cofactor">
    <cofactor evidence="1">
        <name>FMN</name>
        <dbReference type="ChEBI" id="CHEBI:58210"/>
    </cofactor>
</comment>
<dbReference type="AlphaFoldDB" id="A0A172Z447"/>
<evidence type="ECO:0000313" key="4">
    <source>
        <dbReference type="EMBL" id="ANF87277.1"/>
    </source>
</evidence>
<evidence type="ECO:0000259" key="3">
    <source>
        <dbReference type="Pfam" id="PF03358"/>
    </source>
</evidence>
<dbReference type="GO" id="GO:0010181">
    <property type="term" value="F:FMN binding"/>
    <property type="evidence" value="ECO:0007669"/>
    <property type="project" value="TreeGrafter"/>
</dbReference>
<dbReference type="EMBL" id="CP015600">
    <property type="protein sequence ID" value="ANF87277.1"/>
    <property type="molecule type" value="Genomic_DNA"/>
</dbReference>
<evidence type="ECO:0000256" key="1">
    <source>
        <dbReference type="ARBA" id="ARBA00001917"/>
    </source>
</evidence>
<dbReference type="Gene3D" id="3.40.50.360">
    <property type="match status" value="1"/>
</dbReference>
<dbReference type="GO" id="GO:0005829">
    <property type="term" value="C:cytosol"/>
    <property type="evidence" value="ECO:0007669"/>
    <property type="project" value="TreeGrafter"/>
</dbReference>
<dbReference type="STRING" id="219572.A7J50_3912"/>
<gene>
    <name evidence="4" type="ORF">A7J50_3912</name>
</gene>
<dbReference type="KEGG" id="panr:A7J50_3912"/>
<protein>
    <submittedName>
        <fullName evidence="4">NADPH-dependent FMN reductase</fullName>
    </submittedName>
</protein>
<organism evidence="4 5">
    <name type="scientific">Pseudomonas antarctica</name>
    <dbReference type="NCBI Taxonomy" id="219572"/>
    <lineage>
        <taxon>Bacteria</taxon>
        <taxon>Pseudomonadati</taxon>
        <taxon>Pseudomonadota</taxon>
        <taxon>Gammaproteobacteria</taxon>
        <taxon>Pseudomonadales</taxon>
        <taxon>Pseudomonadaceae</taxon>
        <taxon>Pseudomonas</taxon>
    </lineage>
</organism>
<evidence type="ECO:0000313" key="5">
    <source>
        <dbReference type="Proteomes" id="UP000077829"/>
    </source>
</evidence>
<proteinExistence type="predicted"/>